<evidence type="ECO:0000259" key="1">
    <source>
        <dbReference type="Pfam" id="PF01248"/>
    </source>
</evidence>
<reference evidence="2" key="2">
    <citation type="journal article" date="2021" name="PeerJ">
        <title>Extensive microbial diversity within the chicken gut microbiome revealed by metagenomics and culture.</title>
        <authorList>
            <person name="Gilroy R."/>
            <person name="Ravi A."/>
            <person name="Getino M."/>
            <person name="Pursley I."/>
            <person name="Horton D.L."/>
            <person name="Alikhan N.F."/>
            <person name="Baker D."/>
            <person name="Gharbi K."/>
            <person name="Hall N."/>
            <person name="Watson M."/>
            <person name="Adriaenssens E.M."/>
            <person name="Foster-Nyarko E."/>
            <person name="Jarju S."/>
            <person name="Secka A."/>
            <person name="Antonio M."/>
            <person name="Oren A."/>
            <person name="Chaudhuri R.R."/>
            <person name="La Ragione R."/>
            <person name="Hildebrand F."/>
            <person name="Pallen M.J."/>
        </authorList>
    </citation>
    <scope>NUCLEOTIDE SEQUENCE</scope>
    <source>
        <strain evidence="2">ChiSjej1B19-3389</strain>
    </source>
</reference>
<organism evidence="2 3">
    <name type="scientific">Candidatus Scatavimonas merdigallinarum</name>
    <dbReference type="NCBI Taxonomy" id="2840914"/>
    <lineage>
        <taxon>Bacteria</taxon>
        <taxon>Bacillati</taxon>
        <taxon>Bacillota</taxon>
        <taxon>Clostridia</taxon>
        <taxon>Eubacteriales</taxon>
        <taxon>Oscillospiraceae</taxon>
        <taxon>Oscillospiraceae incertae sedis</taxon>
        <taxon>Candidatus Scatavimonas</taxon>
    </lineage>
</organism>
<gene>
    <name evidence="2" type="ORF">IAD32_06025</name>
</gene>
<dbReference type="InterPro" id="IPR029064">
    <property type="entry name" value="Ribosomal_eL30-like_sf"/>
</dbReference>
<comment type="caution">
    <text evidence="2">The sequence shown here is derived from an EMBL/GenBank/DDBJ whole genome shotgun (WGS) entry which is preliminary data.</text>
</comment>
<name>A0A9D1CUK3_9FIRM</name>
<accession>A0A9D1CUK3</accession>
<proteinExistence type="predicted"/>
<feature type="domain" description="Ribosomal protein eL8/eL30/eS12/Gadd45" evidence="1">
    <location>
        <begin position="7"/>
        <end position="94"/>
    </location>
</feature>
<protein>
    <submittedName>
        <fullName evidence="2">Ribosomal L7Ae/L30e/S12e/Gadd45 family protein</fullName>
    </submittedName>
</protein>
<evidence type="ECO:0000313" key="2">
    <source>
        <dbReference type="EMBL" id="HIQ80826.1"/>
    </source>
</evidence>
<dbReference type="Pfam" id="PF01248">
    <property type="entry name" value="Ribosomal_L7Ae"/>
    <property type="match status" value="1"/>
</dbReference>
<dbReference type="EMBL" id="DVFW01000028">
    <property type="protein sequence ID" value="HIQ80826.1"/>
    <property type="molecule type" value="Genomic_DNA"/>
</dbReference>
<dbReference type="SUPFAM" id="SSF55315">
    <property type="entry name" value="L30e-like"/>
    <property type="match status" value="1"/>
</dbReference>
<sequence>MNHAFLSLLGLCRRAGKLTIGCEAVKGSVLKGEARLVILAEDISKHTQQDVLFHVKQAGTPFVQAGCGKDALGAALGKYASVMAVNDAGFAKKLKQLVPQQQNERGGM</sequence>
<evidence type="ECO:0000313" key="3">
    <source>
        <dbReference type="Proteomes" id="UP000886787"/>
    </source>
</evidence>
<reference evidence="2" key="1">
    <citation type="submission" date="2020-10" db="EMBL/GenBank/DDBJ databases">
        <authorList>
            <person name="Gilroy R."/>
        </authorList>
    </citation>
    <scope>NUCLEOTIDE SEQUENCE</scope>
    <source>
        <strain evidence="2">ChiSjej1B19-3389</strain>
    </source>
</reference>
<dbReference type="Gene3D" id="3.30.1330.30">
    <property type="match status" value="1"/>
</dbReference>
<dbReference type="InterPro" id="IPR004038">
    <property type="entry name" value="Ribosomal_eL8/eL30/eS12/Gad45"/>
</dbReference>
<dbReference type="AlphaFoldDB" id="A0A9D1CUK3"/>
<dbReference type="Proteomes" id="UP000886787">
    <property type="component" value="Unassembled WGS sequence"/>
</dbReference>